<reference evidence="1 2" key="1">
    <citation type="journal article" date="2018" name="Vet. Microbiol.">
        <title>Clonal diversity and geographic distribution of methicillin-resistant Staphylococcus pseudintermedius from Australian animals: Discovery of novel sequence types.</title>
        <authorList>
            <person name="Worthing K.A."/>
            <person name="Abraham S."/>
            <person name="Coombs G.W."/>
            <person name="Pang S."/>
            <person name="Saputra S."/>
            <person name="Jordan D."/>
            <person name="Trott D.J."/>
            <person name="Norris J.M."/>
        </authorList>
    </citation>
    <scope>NUCLEOTIDE SEQUENCE [LARGE SCALE GENOMIC DNA]</scope>
    <source>
        <strain evidence="1 2">ST71 3</strain>
    </source>
</reference>
<sequence>MSDIIPFPKLKEKLIYDITEAFDKERYEDAYDYFIAYERHFELTSELALLKCDILWQLGAYLELKEEANILMMQGFPPYDT</sequence>
<proteinExistence type="predicted"/>
<dbReference type="AlphaFoldDB" id="A0A317Z9F7"/>
<comment type="caution">
    <text evidence="1">The sequence shown here is derived from an EMBL/GenBank/DDBJ whole genome shotgun (WGS) entry which is preliminary data.</text>
</comment>
<organism evidence="1 2">
    <name type="scientific">Staphylococcus pseudintermedius</name>
    <dbReference type="NCBI Taxonomy" id="283734"/>
    <lineage>
        <taxon>Bacteria</taxon>
        <taxon>Bacillati</taxon>
        <taxon>Bacillota</taxon>
        <taxon>Bacilli</taxon>
        <taxon>Bacillales</taxon>
        <taxon>Staphylococcaceae</taxon>
        <taxon>Staphylococcus</taxon>
        <taxon>Staphylococcus intermedius group</taxon>
    </lineage>
</organism>
<protein>
    <submittedName>
        <fullName evidence="1">Uncharacterized protein</fullName>
    </submittedName>
</protein>
<gene>
    <name evidence="1" type="ORF">DD924_07690</name>
</gene>
<dbReference type="Proteomes" id="UP000246351">
    <property type="component" value="Unassembled WGS sequence"/>
</dbReference>
<accession>A0A317Z9F7</accession>
<dbReference type="EMBL" id="QEIV01000672">
    <property type="protein sequence ID" value="PWZ98518.1"/>
    <property type="molecule type" value="Genomic_DNA"/>
</dbReference>
<name>A0A317Z9F7_STAPS</name>
<evidence type="ECO:0000313" key="2">
    <source>
        <dbReference type="Proteomes" id="UP000246351"/>
    </source>
</evidence>
<evidence type="ECO:0000313" key="1">
    <source>
        <dbReference type="EMBL" id="PWZ98518.1"/>
    </source>
</evidence>
<feature type="non-terminal residue" evidence="1">
    <location>
        <position position="81"/>
    </location>
</feature>